<dbReference type="PANTHER" id="PTHR13117:SF5">
    <property type="entry name" value="PROTEIN RFT1 HOMOLOG"/>
    <property type="match status" value="1"/>
</dbReference>
<keyword evidence="6 9" id="KW-1133">Transmembrane helix</keyword>
<feature type="transmembrane region" description="Helical" evidence="9">
    <location>
        <begin position="102"/>
        <end position="121"/>
    </location>
</feature>
<evidence type="ECO:0000313" key="12">
    <source>
        <dbReference type="Proteomes" id="UP000324585"/>
    </source>
</evidence>
<keyword evidence="12" id="KW-1185">Reference proteome</keyword>
<dbReference type="EMBL" id="VRMN01000004">
    <property type="protein sequence ID" value="KAA8494412.1"/>
    <property type="molecule type" value="Genomic_DNA"/>
</dbReference>
<keyword evidence="4 9" id="KW-0812">Transmembrane</keyword>
<feature type="transmembrane region" description="Helical" evidence="9">
    <location>
        <begin position="197"/>
        <end position="222"/>
    </location>
</feature>
<evidence type="ECO:0000256" key="3">
    <source>
        <dbReference type="ARBA" id="ARBA00010288"/>
    </source>
</evidence>
<comment type="similarity">
    <text evidence="3 9">Belongs to the RFT1 family.</text>
</comment>
<organism evidence="11 12">
    <name type="scientific">Porphyridium purpureum</name>
    <name type="common">Red alga</name>
    <name type="synonym">Porphyridium cruentum</name>
    <dbReference type="NCBI Taxonomy" id="35688"/>
    <lineage>
        <taxon>Eukaryota</taxon>
        <taxon>Rhodophyta</taxon>
        <taxon>Bangiophyceae</taxon>
        <taxon>Porphyridiales</taxon>
        <taxon>Porphyridiaceae</taxon>
        <taxon>Porphyridium</taxon>
    </lineage>
</organism>
<name>A0A5J4YUA0_PORPP</name>
<feature type="transmembrane region" description="Helical" evidence="9">
    <location>
        <begin position="24"/>
        <end position="44"/>
    </location>
</feature>
<protein>
    <recommendedName>
        <fullName evidence="9">Protein RFT1 homolog</fullName>
    </recommendedName>
</protein>
<comment type="subcellular location">
    <subcellularLocation>
        <location evidence="1 9">Endoplasmic reticulum membrane</location>
        <topology evidence="1 9">Multi-pass membrane protein</topology>
    </subcellularLocation>
</comment>
<dbReference type="GO" id="GO:0034203">
    <property type="term" value="P:glycolipid translocation"/>
    <property type="evidence" value="ECO:0007669"/>
    <property type="project" value="TreeGrafter"/>
</dbReference>
<dbReference type="Proteomes" id="UP000324585">
    <property type="component" value="Unassembled WGS sequence"/>
</dbReference>
<dbReference type="AlphaFoldDB" id="A0A5J4YUA0"/>
<dbReference type="Pfam" id="PF04506">
    <property type="entry name" value="Rft-1"/>
    <property type="match status" value="1"/>
</dbReference>
<feature type="compositionally biased region" description="Basic and acidic residues" evidence="10">
    <location>
        <begin position="335"/>
        <end position="344"/>
    </location>
</feature>
<evidence type="ECO:0000313" key="11">
    <source>
        <dbReference type="EMBL" id="KAA8494412.1"/>
    </source>
</evidence>
<comment type="caution">
    <text evidence="9">Lacks conserved residue(s) required for the propagation of feature annotation.</text>
</comment>
<dbReference type="OMA" id="RRERYYQ"/>
<dbReference type="GO" id="GO:0005789">
    <property type="term" value="C:endoplasmic reticulum membrane"/>
    <property type="evidence" value="ECO:0007669"/>
    <property type="project" value="UniProtKB-SubCell"/>
</dbReference>
<evidence type="ECO:0000256" key="1">
    <source>
        <dbReference type="ARBA" id="ARBA00004477"/>
    </source>
</evidence>
<reference evidence="12" key="1">
    <citation type="journal article" date="2019" name="Nat. Commun.">
        <title>Expansion of phycobilisome linker gene families in mesophilic red algae.</title>
        <authorList>
            <person name="Lee J."/>
            <person name="Kim D."/>
            <person name="Bhattacharya D."/>
            <person name="Yoon H.S."/>
        </authorList>
    </citation>
    <scope>NUCLEOTIDE SEQUENCE [LARGE SCALE GENOMIC DNA]</scope>
    <source>
        <strain evidence="12">CCMP 1328</strain>
    </source>
</reference>
<accession>A0A5J4YUA0</accession>
<dbReference type="GO" id="GO:0006488">
    <property type="term" value="P:dolichol-linked oligosaccharide biosynthetic process"/>
    <property type="evidence" value="ECO:0007669"/>
    <property type="project" value="InterPro"/>
</dbReference>
<dbReference type="InterPro" id="IPR007594">
    <property type="entry name" value="RFT1"/>
</dbReference>
<evidence type="ECO:0000256" key="6">
    <source>
        <dbReference type="ARBA" id="ARBA00022989"/>
    </source>
</evidence>
<feature type="transmembrane region" description="Helical" evidence="9">
    <location>
        <begin position="167"/>
        <end position="191"/>
    </location>
</feature>
<evidence type="ECO:0000256" key="7">
    <source>
        <dbReference type="ARBA" id="ARBA00023136"/>
    </source>
</evidence>
<keyword evidence="7 9" id="KW-0472">Membrane</keyword>
<sequence>MGQDETGEGQDAALGLQQGEHRHVAFVGAAMRGLSVIVLLQFVARVLSFLLKVVCARALGPARFAFGEVKLQLLVALALLPAREGFRKVALRARSDAHAAMLSWTAAAASCLIAVLAWRLFERFGLSHDLDAPDRYVHSLALMVAAWAAAIEGVAEPSVVACARYQLYTAQAVSKSAALIAASCITVVGVYRLPEVYLVLASAFGLLCYALLFLLFLFFAVWRHEQAQAATAPRFVFCSPFRTFSATPSGRDDGVIIVQQLYQALVRFALGDGENFVLLVTCSEQEQGAFKLASNIASLIARFLLEPLEELCFNVFSRLGNDLASFPQPTPGESVTREGSKTRDNSSAFHTLETTLRVALTVVVLTTGMVACIGPSFATLFVHLMYGSTWAEHTRAPMLLSMYFSYVMVMSVNGVVEALLNATATQKQQRSYAAFTTLVSVGYLAAAWVSSSHVLVGAAGLIMSNAVNMVLRIMFCASQAWLFCFRLQCALIFCLESAARQGVWVGSTLASERQSLWVLGCIGVAAEGTRRANTYEGGLVGCKVISMSHQNEFALIKKTVHKLNFTNQYFDVLRPQTCPWSHRQRGKRKGRERPSDSVIVWYLNQSHLADSVTRWIPNSEYP</sequence>
<feature type="transmembrane region" description="Helical" evidence="9">
    <location>
        <begin position="455"/>
        <end position="475"/>
    </location>
</feature>
<evidence type="ECO:0000256" key="4">
    <source>
        <dbReference type="ARBA" id="ARBA00022692"/>
    </source>
</evidence>
<proteinExistence type="inferred from homology"/>
<evidence type="ECO:0000256" key="8">
    <source>
        <dbReference type="ARBA" id="ARBA00045912"/>
    </source>
</evidence>
<feature type="transmembrane region" description="Helical" evidence="9">
    <location>
        <begin position="136"/>
        <end position="155"/>
    </location>
</feature>
<comment type="pathway">
    <text evidence="2">Protein modification; protein glycosylation.</text>
</comment>
<gene>
    <name evidence="11" type="ORF">FVE85_2653</name>
</gene>
<feature type="transmembrane region" description="Helical" evidence="9">
    <location>
        <begin position="398"/>
        <end position="420"/>
    </location>
</feature>
<evidence type="ECO:0000256" key="9">
    <source>
        <dbReference type="RuleBase" id="RU365067"/>
    </source>
</evidence>
<dbReference type="PANTHER" id="PTHR13117">
    <property type="entry name" value="ENDOPLASMIC RETICULUM MULTISPAN TRANSMEMBRANE PROTEIN-RELATED"/>
    <property type="match status" value="1"/>
</dbReference>
<comment type="caution">
    <text evidence="11">The sequence shown here is derived from an EMBL/GenBank/DDBJ whole genome shotgun (WGS) entry which is preliminary data.</text>
</comment>
<evidence type="ECO:0000256" key="5">
    <source>
        <dbReference type="ARBA" id="ARBA00022824"/>
    </source>
</evidence>
<feature type="region of interest" description="Disordered" evidence="10">
    <location>
        <begin position="327"/>
        <end position="346"/>
    </location>
</feature>
<evidence type="ECO:0000256" key="2">
    <source>
        <dbReference type="ARBA" id="ARBA00004922"/>
    </source>
</evidence>
<dbReference type="OrthoDB" id="773693at2759"/>
<feature type="transmembrane region" description="Helical" evidence="9">
    <location>
        <begin position="432"/>
        <end position="449"/>
    </location>
</feature>
<comment type="function">
    <text evidence="8 9">Intramembrane glycolipid transporter that operates in the biosynthetic pathway of dolichol-linked oligosaccharides, the glycan precursors employed in protein asparagine (N)-glycosylation. The sequential addition of sugars to dolichol pyrophosphate produces dolichol-linked oligosaccharides containing fourteen sugars, including two GlcNAcs, nine mannoses and three glucoses. Once assembled, the oligosaccharide is transferred from the lipid to nascent proteins by oligosaccharyltransferases. The assembly of dolichol-linked oligosaccharides begins on the cytosolic side of the endoplasmic reticulum membrane and finishes in its lumen. RFT1 could mediate the translocation of the cytosolically oriented intermediate DolPP-GlcNAc2Man5, produced by ALG11, into the ER lumen where dolichol-linked oligosaccharides assembly continues. However, the intramembrane lipid transporter activity could not be confirmed in vitro.</text>
</comment>
<feature type="transmembrane region" description="Helical" evidence="9">
    <location>
        <begin position="358"/>
        <end position="386"/>
    </location>
</feature>
<keyword evidence="5" id="KW-0256">Endoplasmic reticulum</keyword>
<evidence type="ECO:0000256" key="10">
    <source>
        <dbReference type="SAM" id="MobiDB-lite"/>
    </source>
</evidence>